<feature type="domain" description="Transposase IS204/IS1001/IS1096/IS1165 DDE" evidence="2">
    <location>
        <begin position="2"/>
        <end position="96"/>
    </location>
</feature>
<dbReference type="Proteomes" id="UP001595990">
    <property type="component" value="Unassembled WGS sequence"/>
</dbReference>
<sequence length="381" mass="41941">MLGVDDLALRKGDSCATILVDLKRRRPVNDRDAEPLAAWLKGHPEVEIICRDRAGAYAEAARSAAPQTVQVADAWYLWHNLGEAVEKTVSAHHSCVRTAFENTLPAAPPTSDDIWQTPPPPSSASGTLDVCGRERRLVTRSRERYAAVQQFLDDGSTLEHICRTLQLDRSTVRRFARATSIDELLVKAANRSTTLDECAPPPPAVERGPPRHCPAPPGERRPGLRRKHPDRPALPPPVQGRHRRASRAPSGSTAAPYLPLDHDRSRKLTADDAAGLKEVRAGCPELDAVTRHVRDFAAMMRDLRGDQLPVWMEGVLADDLPTPHSLVNGLSRDIDAVTAGLSTPWSSGQAEGRVTRTKLLKRQGFGRVNLDFLRKRVPLRP</sequence>
<dbReference type="PANTHER" id="PTHR33498">
    <property type="entry name" value="TRANSPOSASE FOR INSERTION SEQUENCE ELEMENT IS1557"/>
    <property type="match status" value="1"/>
</dbReference>
<dbReference type="InterPro" id="IPR047951">
    <property type="entry name" value="Transpos_ISL3"/>
</dbReference>
<dbReference type="InterPro" id="IPR002560">
    <property type="entry name" value="Transposase_DDE"/>
</dbReference>
<evidence type="ECO:0000256" key="1">
    <source>
        <dbReference type="SAM" id="MobiDB-lite"/>
    </source>
</evidence>
<gene>
    <name evidence="3" type="ORF">ACFPEN_30560</name>
</gene>
<accession>A0ABV9BSZ9</accession>
<feature type="region of interest" description="Disordered" evidence="1">
    <location>
        <begin position="107"/>
        <end position="129"/>
    </location>
</feature>
<evidence type="ECO:0000313" key="3">
    <source>
        <dbReference type="EMBL" id="MFC4517245.1"/>
    </source>
</evidence>
<reference evidence="4" key="1">
    <citation type="journal article" date="2019" name="Int. J. Syst. Evol. Microbiol.">
        <title>The Global Catalogue of Microorganisms (GCM) 10K type strain sequencing project: providing services to taxonomists for standard genome sequencing and annotation.</title>
        <authorList>
            <consortium name="The Broad Institute Genomics Platform"/>
            <consortium name="The Broad Institute Genome Sequencing Center for Infectious Disease"/>
            <person name="Wu L."/>
            <person name="Ma J."/>
        </authorList>
    </citation>
    <scope>NUCLEOTIDE SEQUENCE [LARGE SCALE GENOMIC DNA]</scope>
    <source>
        <strain evidence="4">CECT 8064</strain>
    </source>
</reference>
<evidence type="ECO:0000313" key="4">
    <source>
        <dbReference type="Proteomes" id="UP001595990"/>
    </source>
</evidence>
<feature type="region of interest" description="Disordered" evidence="1">
    <location>
        <begin position="194"/>
        <end position="265"/>
    </location>
</feature>
<dbReference type="RefSeq" id="WP_417923955.1">
    <property type="nucleotide sequence ID" value="NZ_JBHSFS010000019.1"/>
</dbReference>
<dbReference type="EMBL" id="JBHSFS010000019">
    <property type="protein sequence ID" value="MFC4517245.1"/>
    <property type="molecule type" value="Genomic_DNA"/>
</dbReference>
<name>A0ABV9BSZ9_9ACTN</name>
<proteinExistence type="predicted"/>
<keyword evidence="4" id="KW-1185">Reference proteome</keyword>
<evidence type="ECO:0000259" key="2">
    <source>
        <dbReference type="Pfam" id="PF01610"/>
    </source>
</evidence>
<comment type="caution">
    <text evidence="3">The sequence shown here is derived from an EMBL/GenBank/DDBJ whole genome shotgun (WGS) entry which is preliminary data.</text>
</comment>
<organism evidence="3 4">
    <name type="scientific">Streptomyces ehimensis</name>
    <dbReference type="NCBI Taxonomy" id="68195"/>
    <lineage>
        <taxon>Bacteria</taxon>
        <taxon>Bacillati</taxon>
        <taxon>Actinomycetota</taxon>
        <taxon>Actinomycetes</taxon>
        <taxon>Kitasatosporales</taxon>
        <taxon>Streptomycetaceae</taxon>
        <taxon>Streptomyces</taxon>
    </lineage>
</organism>
<protein>
    <submittedName>
        <fullName evidence="3">Transposase</fullName>
    </submittedName>
</protein>
<dbReference type="PANTHER" id="PTHR33498:SF1">
    <property type="entry name" value="TRANSPOSASE FOR INSERTION SEQUENCE ELEMENT IS1557"/>
    <property type="match status" value="1"/>
</dbReference>
<dbReference type="Pfam" id="PF01610">
    <property type="entry name" value="DDE_Tnp_ISL3"/>
    <property type="match status" value="1"/>
</dbReference>